<dbReference type="OrthoDB" id="9907658at2"/>
<protein>
    <submittedName>
        <fullName evidence="1">Uncharacterized protein</fullName>
    </submittedName>
</protein>
<organism evidence="1">
    <name type="scientific">Ectopseudomonas oleovorans</name>
    <name type="common">Pseudomonas oleovorans</name>
    <dbReference type="NCBI Taxonomy" id="301"/>
    <lineage>
        <taxon>Bacteria</taxon>
        <taxon>Pseudomonadati</taxon>
        <taxon>Pseudomonadota</taxon>
        <taxon>Gammaproteobacteria</taxon>
        <taxon>Pseudomonadales</taxon>
        <taxon>Pseudomonadaceae</taxon>
        <taxon>Ectopseudomonas</taxon>
    </lineage>
</organism>
<evidence type="ECO:0000313" key="1">
    <source>
        <dbReference type="EMBL" id="VDN64220.1"/>
    </source>
</evidence>
<dbReference type="AlphaFoldDB" id="A0A653B738"/>
<gene>
    <name evidence="1" type="ORF">POT9AD_3245</name>
</gene>
<name>A0A653B738_ECTOL</name>
<accession>A0A653B738</accession>
<sequence>MESWRSLTLQLAIFLAYASIFPITNLLGGGIMMLGIILSIPFLPIGWIVGMAFVQAFGSESAYLLGAFIAVAIQAFLLIRWLAAGRKNEANT</sequence>
<reference evidence="1" key="1">
    <citation type="submission" date="2018-11" db="EMBL/GenBank/DDBJ databases">
        <authorList>
            <consortium name="Genoscope - CEA"/>
            <person name="William W."/>
        </authorList>
    </citation>
    <scope>NUCLEOTIDE SEQUENCE [LARGE SCALE GENOMIC DNA]</scope>
    <source>
        <strain evidence="1">T9AD</strain>
    </source>
</reference>
<proteinExistence type="predicted"/>
<dbReference type="EMBL" id="LR130779">
    <property type="protein sequence ID" value="VDN64220.1"/>
    <property type="molecule type" value="Genomic_DNA"/>
</dbReference>